<dbReference type="InterPro" id="IPR003010">
    <property type="entry name" value="C-N_Hydrolase"/>
</dbReference>
<dbReference type="PANTHER" id="PTHR23090:SF9">
    <property type="entry name" value="GLUTAMINE-DEPENDENT NAD(+) SYNTHETASE"/>
    <property type="match status" value="1"/>
</dbReference>
<comment type="similarity">
    <text evidence="9">Belongs to the NAD synthetase family.</text>
</comment>
<dbReference type="Proteomes" id="UP000050326">
    <property type="component" value="Unassembled WGS sequence"/>
</dbReference>
<comment type="catalytic activity">
    <reaction evidence="7 8">
        <text>deamido-NAD(+) + L-glutamine + ATP + H2O = L-glutamate + AMP + diphosphate + NAD(+) + H(+)</text>
        <dbReference type="Rhea" id="RHEA:24384"/>
        <dbReference type="ChEBI" id="CHEBI:15377"/>
        <dbReference type="ChEBI" id="CHEBI:15378"/>
        <dbReference type="ChEBI" id="CHEBI:29985"/>
        <dbReference type="ChEBI" id="CHEBI:30616"/>
        <dbReference type="ChEBI" id="CHEBI:33019"/>
        <dbReference type="ChEBI" id="CHEBI:57540"/>
        <dbReference type="ChEBI" id="CHEBI:58359"/>
        <dbReference type="ChEBI" id="CHEBI:58437"/>
        <dbReference type="ChEBI" id="CHEBI:456215"/>
        <dbReference type="EC" id="6.3.5.1"/>
    </reaction>
</comment>
<dbReference type="PATRIC" id="fig|36849.3.peg.2542"/>
<dbReference type="RefSeq" id="WP_054875426.1">
    <property type="nucleotide sequence ID" value="NZ_LKET01000032.1"/>
</dbReference>
<feature type="binding site" evidence="7">
    <location>
        <position position="469"/>
    </location>
    <ligand>
        <name>ATP</name>
        <dbReference type="ChEBI" id="CHEBI:30616"/>
    </ligand>
</feature>
<gene>
    <name evidence="11" type="primary">nadE_2</name>
    <name evidence="7" type="synonym">nadE</name>
    <name evidence="11" type="ORF">OXPF_24100</name>
</gene>
<dbReference type="Gene3D" id="1.10.10.1140">
    <property type="entry name" value="Glutamine-dependent NAD+ synthetase, C-terminal domain"/>
    <property type="match status" value="1"/>
</dbReference>
<dbReference type="NCBIfam" id="TIGR00552">
    <property type="entry name" value="nadE"/>
    <property type="match status" value="1"/>
</dbReference>
<evidence type="ECO:0000313" key="11">
    <source>
        <dbReference type="EMBL" id="KPU44242.1"/>
    </source>
</evidence>
<dbReference type="Gene3D" id="3.60.110.10">
    <property type="entry name" value="Carbon-nitrogen hydrolase"/>
    <property type="match status" value="1"/>
</dbReference>
<feature type="binding site" evidence="7">
    <location>
        <position position="474"/>
    </location>
    <ligand>
        <name>deamido-NAD(+)</name>
        <dbReference type="ChEBI" id="CHEBI:58437"/>
        <note>ligand shared between two neighboring subunits</note>
    </ligand>
</feature>
<dbReference type="InterPro" id="IPR041856">
    <property type="entry name" value="NAD+_synth_C"/>
</dbReference>
<feature type="active site" description="Nucleophile; for glutaminase activity" evidence="7">
    <location>
        <position position="173"/>
    </location>
</feature>
<dbReference type="AlphaFoldDB" id="A0A0P8W964"/>
<evidence type="ECO:0000256" key="8">
    <source>
        <dbReference type="PIRNR" id="PIRNR006630"/>
    </source>
</evidence>
<dbReference type="FunFam" id="1.10.10.1140:FF:000001">
    <property type="entry name" value="Glutamine-dependent NAD(+) synthetase"/>
    <property type="match status" value="1"/>
</dbReference>
<dbReference type="SUPFAM" id="SSF52402">
    <property type="entry name" value="Adenine nucleotide alpha hydrolases-like"/>
    <property type="match status" value="1"/>
</dbReference>
<name>A0A0P8W964_9CLOT</name>
<organism evidence="11 12">
    <name type="scientific">Oxobacter pfennigii</name>
    <dbReference type="NCBI Taxonomy" id="36849"/>
    <lineage>
        <taxon>Bacteria</taxon>
        <taxon>Bacillati</taxon>
        <taxon>Bacillota</taxon>
        <taxon>Clostridia</taxon>
        <taxon>Eubacteriales</taxon>
        <taxon>Clostridiaceae</taxon>
        <taxon>Oxobacter</taxon>
    </lineage>
</organism>
<dbReference type="InterPro" id="IPR014729">
    <property type="entry name" value="Rossmann-like_a/b/a_fold"/>
</dbReference>
<keyword evidence="3 7" id="KW-0436">Ligase</keyword>
<dbReference type="GO" id="GO:0008795">
    <property type="term" value="F:NAD+ synthase activity"/>
    <property type="evidence" value="ECO:0007669"/>
    <property type="project" value="UniProtKB-UniRule"/>
</dbReference>
<feature type="binding site" evidence="7">
    <location>
        <begin position="479"/>
        <end position="482"/>
    </location>
    <ligand>
        <name>deamido-NAD(+)</name>
        <dbReference type="ChEBI" id="CHEBI:58437"/>
        <note>ligand shared between two neighboring subunits</note>
    </ligand>
</feature>
<feature type="binding site" evidence="7">
    <location>
        <position position="445"/>
    </location>
    <ligand>
        <name>deamido-NAD(+)</name>
        <dbReference type="ChEBI" id="CHEBI:58437"/>
        <note>ligand shared between two neighboring subunits</note>
    </ligand>
</feature>
<dbReference type="PIRSF" id="PIRSF006630">
    <property type="entry name" value="NADS_GAT"/>
    <property type="match status" value="1"/>
</dbReference>
<dbReference type="InterPro" id="IPR022310">
    <property type="entry name" value="NAD/GMP_synthase"/>
</dbReference>
<evidence type="ECO:0000256" key="4">
    <source>
        <dbReference type="ARBA" id="ARBA00022741"/>
    </source>
</evidence>
<feature type="binding site" evidence="7">
    <location>
        <position position="200"/>
    </location>
    <ligand>
        <name>L-glutamine</name>
        <dbReference type="ChEBI" id="CHEBI:58359"/>
    </ligand>
</feature>
<dbReference type="GO" id="GO:0003952">
    <property type="term" value="F:NAD+ synthase (glutamine-hydrolyzing) activity"/>
    <property type="evidence" value="ECO:0007669"/>
    <property type="project" value="UniProtKB-UniRule"/>
</dbReference>
<dbReference type="Gene3D" id="3.40.50.620">
    <property type="entry name" value="HUPs"/>
    <property type="match status" value="1"/>
</dbReference>
<evidence type="ECO:0000256" key="9">
    <source>
        <dbReference type="RuleBase" id="RU003811"/>
    </source>
</evidence>
<dbReference type="EC" id="6.3.5.1" evidence="7 8"/>
<dbReference type="GO" id="GO:0009435">
    <property type="term" value="P:NAD+ biosynthetic process"/>
    <property type="evidence" value="ECO:0007669"/>
    <property type="project" value="UniProtKB-UniRule"/>
</dbReference>
<feature type="domain" description="CN hydrolase" evidence="10">
    <location>
        <begin position="8"/>
        <end position="273"/>
    </location>
</feature>
<dbReference type="Pfam" id="PF02540">
    <property type="entry name" value="NAD_synthase"/>
    <property type="match status" value="1"/>
</dbReference>
<evidence type="ECO:0000256" key="1">
    <source>
        <dbReference type="ARBA" id="ARBA00005188"/>
    </source>
</evidence>
<accession>A0A0P8W964</accession>
<comment type="function">
    <text evidence="7">Catalyzes the ATP-dependent amidation of deamido-NAD to form NAD. Uses L-glutamine as a nitrogen source.</text>
</comment>
<keyword evidence="5 7" id="KW-0067">ATP-binding</keyword>
<evidence type="ECO:0000259" key="10">
    <source>
        <dbReference type="PROSITE" id="PS50263"/>
    </source>
</evidence>
<dbReference type="GO" id="GO:0005524">
    <property type="term" value="F:ATP binding"/>
    <property type="evidence" value="ECO:0007669"/>
    <property type="project" value="UniProtKB-UniRule"/>
</dbReference>
<evidence type="ECO:0000256" key="6">
    <source>
        <dbReference type="ARBA" id="ARBA00023027"/>
    </source>
</evidence>
<dbReference type="HAMAP" id="MF_02090">
    <property type="entry name" value="NadE_glutamine_dep"/>
    <property type="match status" value="1"/>
</dbReference>
<comment type="caution">
    <text evidence="11">The sequence shown here is derived from an EMBL/GenBank/DDBJ whole genome shotgun (WGS) entry which is preliminary data.</text>
</comment>
<evidence type="ECO:0000313" key="12">
    <source>
        <dbReference type="Proteomes" id="UP000050326"/>
    </source>
</evidence>
<feature type="binding site" evidence="7">
    <location>
        <position position="206"/>
    </location>
    <ligand>
        <name>L-glutamine</name>
        <dbReference type="ChEBI" id="CHEBI:58359"/>
    </ligand>
</feature>
<feature type="active site" description="Proton acceptor; for glutaminase activity" evidence="7">
    <location>
        <position position="48"/>
    </location>
</feature>
<dbReference type="GO" id="GO:0004359">
    <property type="term" value="F:glutaminase activity"/>
    <property type="evidence" value="ECO:0007669"/>
    <property type="project" value="InterPro"/>
</dbReference>
<feature type="binding site" evidence="7">
    <location>
        <position position="123"/>
    </location>
    <ligand>
        <name>L-glutamine</name>
        <dbReference type="ChEBI" id="CHEBI:58359"/>
    </ligand>
</feature>
<comment type="pathway">
    <text evidence="1 7 8">Cofactor biosynthesis; NAD(+) biosynthesis; NAD(+) from deamido-NAD(+) (L-Gln route): step 1/1.</text>
</comment>
<feature type="binding site" evidence="7">
    <location>
        <position position="607"/>
    </location>
    <ligand>
        <name>deamido-NAD(+)</name>
        <dbReference type="ChEBI" id="CHEBI:58437"/>
        <note>ligand shared between two neighboring subunits</note>
    </ligand>
</feature>
<feature type="active site" description="For glutaminase activity" evidence="7">
    <location>
        <position position="117"/>
    </location>
</feature>
<dbReference type="InterPro" id="IPR036526">
    <property type="entry name" value="C-N_Hydrolase_sf"/>
</dbReference>
<proteinExistence type="inferred from homology"/>
<feature type="binding site" evidence="7">
    <location>
        <begin position="359"/>
        <end position="366"/>
    </location>
    <ligand>
        <name>ATP</name>
        <dbReference type="ChEBI" id="CHEBI:30616"/>
    </ligand>
</feature>
<dbReference type="Pfam" id="PF00795">
    <property type="entry name" value="CN_hydrolase"/>
    <property type="match status" value="1"/>
</dbReference>
<dbReference type="EMBL" id="LKET01000032">
    <property type="protein sequence ID" value="KPU44242.1"/>
    <property type="molecule type" value="Genomic_DNA"/>
</dbReference>
<evidence type="ECO:0000256" key="7">
    <source>
        <dbReference type="HAMAP-Rule" id="MF_02090"/>
    </source>
</evidence>
<dbReference type="STRING" id="36849.OXPF_24100"/>
<dbReference type="CDD" id="cd00553">
    <property type="entry name" value="NAD_synthase"/>
    <property type="match status" value="1"/>
</dbReference>
<evidence type="ECO:0000256" key="3">
    <source>
        <dbReference type="ARBA" id="ARBA00022598"/>
    </source>
</evidence>
<dbReference type="NCBIfam" id="NF002730">
    <property type="entry name" value="PRK02628.1"/>
    <property type="match status" value="1"/>
</dbReference>
<keyword evidence="12" id="KW-1185">Reference proteome</keyword>
<reference evidence="11 12" key="1">
    <citation type="submission" date="2015-09" db="EMBL/GenBank/DDBJ databases">
        <title>Genome sequence of Oxobacter pfennigii DSM 3222.</title>
        <authorList>
            <person name="Poehlein A."/>
            <person name="Bengelsdorf F.R."/>
            <person name="Schiel-Bengelsdorf B."/>
            <person name="Duerre P."/>
            <person name="Daniel R."/>
        </authorList>
    </citation>
    <scope>NUCLEOTIDE SEQUENCE [LARGE SCALE GENOMIC DNA]</scope>
    <source>
        <strain evidence="11 12">DSM 3222</strain>
    </source>
</reference>
<dbReference type="GO" id="GO:0005737">
    <property type="term" value="C:cytoplasm"/>
    <property type="evidence" value="ECO:0007669"/>
    <property type="project" value="InterPro"/>
</dbReference>
<evidence type="ECO:0000256" key="5">
    <source>
        <dbReference type="ARBA" id="ARBA00022840"/>
    </source>
</evidence>
<dbReference type="CDD" id="cd07570">
    <property type="entry name" value="GAT_Gln-NAD-synth"/>
    <property type="match status" value="1"/>
</dbReference>
<dbReference type="UniPathway" id="UPA00253">
    <property type="reaction ID" value="UER00334"/>
</dbReference>
<dbReference type="SUPFAM" id="SSF56317">
    <property type="entry name" value="Carbon-nitrogen hydrolase"/>
    <property type="match status" value="1"/>
</dbReference>
<keyword evidence="6 7" id="KW-0520">NAD</keyword>
<protein>
    <recommendedName>
        <fullName evidence="7 8">Glutamine-dependent NAD(+) synthetase</fullName>
        <ecNumber evidence="7 8">6.3.5.1</ecNumber>
    </recommendedName>
    <alternativeName>
        <fullName evidence="7 8">NAD(+) synthase [glutamine-hydrolyzing]</fullName>
    </alternativeName>
</protein>
<sequence length="647" mass="72641">MVNRYGFVRVGAAAPKLKVADPVYNIKEIENLILKAEDENAAVITFPELSISAYTCGDLFGQESLLKACDEAVKELCTFSAGRDIVIVVGAPVSFMQFTFNCAVVIQRGKILGVVPKMYIPNYSEFYERRWFSPANTYKADEIIYCNEKVPFGRDILFQSESFEELTIGIEVCEDLWSAIPPSSYQALSGATLLLNVSASNELVNKAAYRADLVKQQSARLIAAYVYSASGVHESTTDLVFSGHSIIAENGVILEQAERFERESSLIVTEIDLLRLNSERRKNLTFRDSEEISSKNFRRITFKQKKAELKELKRMVNPHPFVPSDVESRNERCREIFNIQVAGLAKRIEHTGSTKAVIGISGGLDSTLALLVTLKTFNILNMPAENIHTITMPGFGTTDRTYNNTIKLCRALNTNFKEVSIVEASLLHFKDIGHDPEILDVTYENVQARERTQILMDTANKIGGLVVGTGDLSELALGWATYNGDHMSMYGVNASVPKTLVRYLVRWVAEKEMDKDTAAILFDILDTPVSPELLPADKSGQISQKTEDIVGPYELHDFFLYHMMKYGATPKKIAYLANNAFKQSYSTDEIKKWIKVFYRRFFSQQFKRSCLPDGPKVGTISLSPRGDWRMPSDASANIWLEEIDNIK</sequence>
<keyword evidence="4 7" id="KW-0547">Nucleotide-binding</keyword>
<comment type="similarity">
    <text evidence="2 7 8">In the C-terminal section; belongs to the NAD synthetase family.</text>
</comment>
<dbReference type="OrthoDB" id="9803818at2"/>
<dbReference type="InterPro" id="IPR003694">
    <property type="entry name" value="NAD_synthase"/>
</dbReference>
<evidence type="ECO:0000256" key="2">
    <source>
        <dbReference type="ARBA" id="ARBA00007145"/>
    </source>
</evidence>
<dbReference type="InterPro" id="IPR014445">
    <property type="entry name" value="Gln-dep_NAD_synthase"/>
</dbReference>
<dbReference type="PROSITE" id="PS50263">
    <property type="entry name" value="CN_HYDROLASE"/>
    <property type="match status" value="1"/>
</dbReference>
<dbReference type="PANTHER" id="PTHR23090">
    <property type="entry name" value="NH 3 /GLUTAMINE-DEPENDENT NAD + SYNTHETASE"/>
    <property type="match status" value="1"/>
</dbReference>